<dbReference type="Proteomes" id="UP001363151">
    <property type="component" value="Unassembled WGS sequence"/>
</dbReference>
<dbReference type="InterPro" id="IPR050422">
    <property type="entry name" value="X-Pro_aminopeptidase_P"/>
</dbReference>
<dbReference type="Pfam" id="PF00557">
    <property type="entry name" value="Peptidase_M24"/>
    <property type="match status" value="1"/>
</dbReference>
<keyword evidence="2" id="KW-0479">Metal-binding</keyword>
<evidence type="ECO:0000256" key="2">
    <source>
        <dbReference type="ARBA" id="ARBA00022723"/>
    </source>
</evidence>
<keyword evidence="8" id="KW-1185">Reference proteome</keyword>
<evidence type="ECO:0000259" key="6">
    <source>
        <dbReference type="Pfam" id="PF16188"/>
    </source>
</evidence>
<dbReference type="InterPro" id="IPR033740">
    <property type="entry name" value="Pept_M24B"/>
</dbReference>
<evidence type="ECO:0000256" key="3">
    <source>
        <dbReference type="ARBA" id="ARBA00022801"/>
    </source>
</evidence>
<dbReference type="SUPFAM" id="SSF53092">
    <property type="entry name" value="Creatinase/prolidase N-terminal domain"/>
    <property type="match status" value="1"/>
</dbReference>
<dbReference type="Pfam" id="PF01321">
    <property type="entry name" value="Creatinase_N"/>
    <property type="match status" value="1"/>
</dbReference>
<reference evidence="7 8" key="1">
    <citation type="submission" date="2024-03" db="EMBL/GenBank/DDBJ databases">
        <title>Aureococcus anophagefferens CCMP1851 and Kratosvirus quantuckense: Draft genome of a second virus-susceptible host strain in the model system.</title>
        <authorList>
            <person name="Chase E."/>
            <person name="Truchon A.R."/>
            <person name="Schepens W."/>
            <person name="Wilhelm S.W."/>
        </authorList>
    </citation>
    <scope>NUCLEOTIDE SEQUENCE [LARGE SCALE GENOMIC DNA]</scope>
    <source>
        <strain evidence="7 8">CCMP1851</strain>
    </source>
</reference>
<dbReference type="InterPro" id="IPR000994">
    <property type="entry name" value="Pept_M24"/>
</dbReference>
<proteinExistence type="inferred from homology"/>
<dbReference type="SUPFAM" id="SSF55920">
    <property type="entry name" value="Creatinase/aminopeptidase"/>
    <property type="match status" value="1"/>
</dbReference>
<comment type="caution">
    <text evidence="7">The sequence shown here is derived from an EMBL/GenBank/DDBJ whole genome shotgun (WGS) entry which is preliminary data.</text>
</comment>
<dbReference type="CDD" id="cd01085">
    <property type="entry name" value="APP"/>
    <property type="match status" value="1"/>
</dbReference>
<organism evidence="7 8">
    <name type="scientific">Aureococcus anophagefferens</name>
    <name type="common">Harmful bloom alga</name>
    <dbReference type="NCBI Taxonomy" id="44056"/>
    <lineage>
        <taxon>Eukaryota</taxon>
        <taxon>Sar</taxon>
        <taxon>Stramenopiles</taxon>
        <taxon>Ochrophyta</taxon>
        <taxon>Pelagophyceae</taxon>
        <taxon>Pelagomonadales</taxon>
        <taxon>Pelagomonadaceae</taxon>
        <taxon>Aureococcus</taxon>
    </lineage>
</organism>
<dbReference type="Pfam" id="PF16188">
    <property type="entry name" value="Peptidase_M24_C"/>
    <property type="match status" value="1"/>
</dbReference>
<evidence type="ECO:0000313" key="8">
    <source>
        <dbReference type="Proteomes" id="UP001363151"/>
    </source>
</evidence>
<evidence type="ECO:0000313" key="7">
    <source>
        <dbReference type="EMBL" id="KAK7247719.1"/>
    </source>
</evidence>
<comment type="similarity">
    <text evidence="1">Belongs to the peptidase M24B family.</text>
</comment>
<feature type="domain" description="Creatinase N-terminal" evidence="5">
    <location>
        <begin position="33"/>
        <end position="128"/>
    </location>
</feature>
<sequence>MGGSRLAAGFASAARSAKHQRSVGLRGGSSSTLESLRRELRARSLDGLVIPSDDPHLSEYVAPCFERRAFATGFTGSAGTALVTLGGAYCWTDGRYWLQASKELEEGWELMKAGEPGVAGVAEWLGSDAGAAELGAGAVPASTRPWRPAFAASLREAAAATAGGAVAVVEGSNPVDAALDASALAVTALDEVAWLLNVRGGDVECNPVALSFALVTEDGCALFVDERKLDGDVRKHLDACGVTVAPYEAALGHLAAHEGSVCVDPARSSEAVVAAVPEDRRVAAPSPVARLKAVKNDVELACMRDCHVRDGAYACEAFCELEDRVRAGDRVDEVDVDAALLKYRSRDPGFLEPSFPTIAGSGPNGAVIHYRAERPNCRAVTKDAMLLVDSGAQYVDGTTDATRTWHFGNPTAAEKRAYTAVLKGNIGLDVAVFPDETVGFVLDAFARKPLWALGLDYGHGTGHGVGAALNVHEGPVSISPRFGNTEPLKAGMVLSNEPGQYVAGEFGVRIENLLEVVPLGDLGGGKDFLKFEKLTMIPIDLNCVDAAMLDAAEVAWIDAYHADVRAKLAPRLEGRALAWLLERTEPLQV</sequence>
<dbReference type="Gene3D" id="3.40.350.10">
    <property type="entry name" value="Creatinase/prolidase N-terminal domain"/>
    <property type="match status" value="2"/>
</dbReference>
<feature type="domain" description="Peptidase M24 C-terminal" evidence="6">
    <location>
        <begin position="528"/>
        <end position="587"/>
    </location>
</feature>
<keyword evidence="3" id="KW-0378">Hydrolase</keyword>
<dbReference type="InterPro" id="IPR036005">
    <property type="entry name" value="Creatinase/aminopeptidase-like"/>
</dbReference>
<evidence type="ECO:0000259" key="4">
    <source>
        <dbReference type="Pfam" id="PF00557"/>
    </source>
</evidence>
<dbReference type="PANTHER" id="PTHR43763">
    <property type="entry name" value="XAA-PRO AMINOPEPTIDASE 1"/>
    <property type="match status" value="1"/>
</dbReference>
<dbReference type="EMBL" id="JBBJCI010000128">
    <property type="protein sequence ID" value="KAK7247719.1"/>
    <property type="molecule type" value="Genomic_DNA"/>
</dbReference>
<dbReference type="Pfam" id="PF16189">
    <property type="entry name" value="Creatinase_N_2"/>
    <property type="match status" value="1"/>
</dbReference>
<name>A0ABR1G3V5_AURAN</name>
<accession>A0ABR1G3V5</accession>
<gene>
    <name evidence="7" type="ORF">SO694_00088053</name>
</gene>
<dbReference type="Gene3D" id="3.90.230.10">
    <property type="entry name" value="Creatinase/methionine aminopeptidase superfamily"/>
    <property type="match status" value="1"/>
</dbReference>
<evidence type="ECO:0000259" key="5">
    <source>
        <dbReference type="Pfam" id="PF01321"/>
    </source>
</evidence>
<dbReference type="InterPro" id="IPR032416">
    <property type="entry name" value="Peptidase_M24_C"/>
</dbReference>
<dbReference type="InterPro" id="IPR000587">
    <property type="entry name" value="Creatinase_N"/>
</dbReference>
<dbReference type="InterPro" id="IPR029149">
    <property type="entry name" value="Creatin/AminoP/Spt16_N"/>
</dbReference>
<evidence type="ECO:0000256" key="1">
    <source>
        <dbReference type="ARBA" id="ARBA00008766"/>
    </source>
</evidence>
<dbReference type="PANTHER" id="PTHR43763:SF6">
    <property type="entry name" value="XAA-PRO AMINOPEPTIDASE 1"/>
    <property type="match status" value="1"/>
</dbReference>
<feature type="domain" description="Peptidase M24" evidence="4">
    <location>
        <begin position="312"/>
        <end position="516"/>
    </location>
</feature>
<protein>
    <submittedName>
        <fullName evidence="7">M24B peptidase</fullName>
    </submittedName>
</protein>